<dbReference type="Gene3D" id="3.10.180.10">
    <property type="entry name" value="2,3-Dihydroxybiphenyl 1,2-Dioxygenase, domain 1"/>
    <property type="match status" value="1"/>
</dbReference>
<keyword evidence="2" id="KW-0732">Signal</keyword>
<feature type="signal peptide" evidence="2">
    <location>
        <begin position="1"/>
        <end position="29"/>
    </location>
</feature>
<sequence length="290" mass="31355">MANSTTARRLIPAALTLAVCLLNARPALSFSNNPIGSPVSRRRARTGARRGDESTFRTSTSGSAAAGDDDAGERSKSPPAPQPAPPGDNPLTSAVACHHAAVKTRDIENAIKFYSLLGFEVETKFVAGPARAAWLLHKSSKRHGNSHQSRIELIEVPDYVLNEPEGKVRRAVDLTRREDLLGLNHVALDVTGCIPRPSDDGGAAADGTACALYQLREWMDDLNDLSVETFGRTVRVALEPTKRIVGREVYEMAFVYDADGTLLELLNHSGTLGQEVESGWTPWDGRGFVQ</sequence>
<proteinExistence type="predicted"/>
<comment type="caution">
    <text evidence="3">The sequence shown here is derived from an EMBL/GenBank/DDBJ whole genome shotgun (WGS) entry which is preliminary data.</text>
</comment>
<protein>
    <recommendedName>
        <fullName evidence="5">VOC domain-containing protein</fullName>
    </recommendedName>
</protein>
<name>K0SD06_THAOC</name>
<organism evidence="3 4">
    <name type="scientific">Thalassiosira oceanica</name>
    <name type="common">Marine diatom</name>
    <dbReference type="NCBI Taxonomy" id="159749"/>
    <lineage>
        <taxon>Eukaryota</taxon>
        <taxon>Sar</taxon>
        <taxon>Stramenopiles</taxon>
        <taxon>Ochrophyta</taxon>
        <taxon>Bacillariophyta</taxon>
        <taxon>Coscinodiscophyceae</taxon>
        <taxon>Thalassiosirophycidae</taxon>
        <taxon>Thalassiosirales</taxon>
        <taxon>Thalassiosiraceae</taxon>
        <taxon>Thalassiosira</taxon>
    </lineage>
</organism>
<evidence type="ECO:0000313" key="3">
    <source>
        <dbReference type="EMBL" id="EJK62819.1"/>
    </source>
</evidence>
<dbReference type="EMBL" id="AGNL01018604">
    <property type="protein sequence ID" value="EJK62819.1"/>
    <property type="molecule type" value="Genomic_DNA"/>
</dbReference>
<evidence type="ECO:0000313" key="4">
    <source>
        <dbReference type="Proteomes" id="UP000266841"/>
    </source>
</evidence>
<evidence type="ECO:0000256" key="2">
    <source>
        <dbReference type="SAM" id="SignalP"/>
    </source>
</evidence>
<dbReference type="Proteomes" id="UP000266841">
    <property type="component" value="Unassembled WGS sequence"/>
</dbReference>
<reference evidence="3 4" key="1">
    <citation type="journal article" date="2012" name="Genome Biol.">
        <title>Genome and low-iron response of an oceanic diatom adapted to chronic iron limitation.</title>
        <authorList>
            <person name="Lommer M."/>
            <person name="Specht M."/>
            <person name="Roy A.S."/>
            <person name="Kraemer L."/>
            <person name="Andreson R."/>
            <person name="Gutowska M.A."/>
            <person name="Wolf J."/>
            <person name="Bergner S.V."/>
            <person name="Schilhabel M.B."/>
            <person name="Klostermeier U.C."/>
            <person name="Beiko R.G."/>
            <person name="Rosenstiel P."/>
            <person name="Hippler M."/>
            <person name="Laroche J."/>
        </authorList>
    </citation>
    <scope>NUCLEOTIDE SEQUENCE [LARGE SCALE GENOMIC DNA]</scope>
    <source>
        <strain evidence="3 4">CCMP1005</strain>
    </source>
</reference>
<feature type="compositionally biased region" description="Pro residues" evidence="1">
    <location>
        <begin position="78"/>
        <end position="88"/>
    </location>
</feature>
<dbReference type="AlphaFoldDB" id="K0SD06"/>
<dbReference type="eggNOG" id="ENOG502SEKQ">
    <property type="taxonomic scope" value="Eukaryota"/>
</dbReference>
<dbReference type="OMA" id="ANIHRAI"/>
<dbReference type="OrthoDB" id="43420at2759"/>
<feature type="chain" id="PRO_5030173053" description="VOC domain-containing protein" evidence="2">
    <location>
        <begin position="30"/>
        <end position="290"/>
    </location>
</feature>
<dbReference type="InterPro" id="IPR029068">
    <property type="entry name" value="Glyas_Bleomycin-R_OHBP_Dase"/>
</dbReference>
<evidence type="ECO:0008006" key="5">
    <source>
        <dbReference type="Google" id="ProtNLM"/>
    </source>
</evidence>
<gene>
    <name evidence="3" type="ORF">THAOC_16560</name>
</gene>
<keyword evidence="4" id="KW-1185">Reference proteome</keyword>
<feature type="region of interest" description="Disordered" evidence="1">
    <location>
        <begin position="32"/>
        <end position="93"/>
    </location>
</feature>
<accession>K0SD06</accession>
<dbReference type="SUPFAM" id="SSF54593">
    <property type="entry name" value="Glyoxalase/Bleomycin resistance protein/Dihydroxybiphenyl dioxygenase"/>
    <property type="match status" value="1"/>
</dbReference>
<evidence type="ECO:0000256" key="1">
    <source>
        <dbReference type="SAM" id="MobiDB-lite"/>
    </source>
</evidence>